<accession>A0A8H7XVT0</accession>
<proteinExistence type="predicted"/>
<reference evidence="3" key="1">
    <citation type="submission" date="2021-02" db="EMBL/GenBank/DDBJ databases">
        <title>Psilocybe cubensis genome.</title>
        <authorList>
            <person name="Mckernan K.J."/>
            <person name="Crawford S."/>
            <person name="Trippe A."/>
            <person name="Kane L.T."/>
            <person name="Mclaughlin S."/>
        </authorList>
    </citation>
    <scope>NUCLEOTIDE SEQUENCE [LARGE SCALE GENOMIC DNA]</scope>
    <source>
        <strain evidence="3">MGC-MH-2018</strain>
    </source>
</reference>
<evidence type="ECO:0000256" key="2">
    <source>
        <dbReference type="SAM" id="SignalP"/>
    </source>
</evidence>
<feature type="chain" id="PRO_5034905812" evidence="2">
    <location>
        <begin position="20"/>
        <end position="107"/>
    </location>
</feature>
<gene>
    <name evidence="3" type="ORF">JR316_006538</name>
</gene>
<dbReference type="OrthoDB" id="10573755at2759"/>
<protein>
    <submittedName>
        <fullName evidence="3">Uncharacterized protein</fullName>
    </submittedName>
</protein>
<keyword evidence="2" id="KW-0732">Signal</keyword>
<evidence type="ECO:0000313" key="3">
    <source>
        <dbReference type="EMBL" id="KAG5167947.1"/>
    </source>
</evidence>
<feature type="signal peptide" evidence="2">
    <location>
        <begin position="1"/>
        <end position="19"/>
    </location>
</feature>
<sequence length="107" mass="11677">MYHRCVLALLAFAICLATAAPVLARAESALTSEDASTPSSFLQLALPVVASTESQTESVEESSSSTTFGTRKLLNILQRYNNGWSSSPLPSHSSTSLRRRFTRRYAH</sequence>
<name>A0A8H7XVT0_PSICU</name>
<feature type="region of interest" description="Disordered" evidence="1">
    <location>
        <begin position="82"/>
        <end position="107"/>
    </location>
</feature>
<organism evidence="3">
    <name type="scientific">Psilocybe cubensis</name>
    <name type="common">Psychedelic mushroom</name>
    <name type="synonym">Stropharia cubensis</name>
    <dbReference type="NCBI Taxonomy" id="181762"/>
    <lineage>
        <taxon>Eukaryota</taxon>
        <taxon>Fungi</taxon>
        <taxon>Dikarya</taxon>
        <taxon>Basidiomycota</taxon>
        <taxon>Agaricomycotina</taxon>
        <taxon>Agaricomycetes</taxon>
        <taxon>Agaricomycetidae</taxon>
        <taxon>Agaricales</taxon>
        <taxon>Agaricineae</taxon>
        <taxon>Strophariaceae</taxon>
        <taxon>Psilocybe</taxon>
    </lineage>
</organism>
<comment type="caution">
    <text evidence="3">The sequence shown here is derived from an EMBL/GenBank/DDBJ whole genome shotgun (WGS) entry which is preliminary data.</text>
</comment>
<feature type="compositionally biased region" description="Low complexity" evidence="1">
    <location>
        <begin position="85"/>
        <end position="96"/>
    </location>
</feature>
<dbReference type="AlphaFoldDB" id="A0A8H7XVT0"/>
<feature type="compositionally biased region" description="Basic residues" evidence="1">
    <location>
        <begin position="97"/>
        <end position="107"/>
    </location>
</feature>
<evidence type="ECO:0000256" key="1">
    <source>
        <dbReference type="SAM" id="MobiDB-lite"/>
    </source>
</evidence>
<dbReference type="EMBL" id="JAFIQS010000006">
    <property type="protein sequence ID" value="KAG5167947.1"/>
    <property type="molecule type" value="Genomic_DNA"/>
</dbReference>